<protein>
    <recommendedName>
        <fullName evidence="1">SGNH hydrolase-type esterase domain-containing protein</fullName>
    </recommendedName>
</protein>
<name>A0A0F9JRN2_9ZZZZ</name>
<dbReference type="SUPFAM" id="SSF52266">
    <property type="entry name" value="SGNH hydrolase"/>
    <property type="match status" value="1"/>
</dbReference>
<comment type="caution">
    <text evidence="2">The sequence shown here is derived from an EMBL/GenBank/DDBJ whole genome shotgun (WGS) entry which is preliminary data.</text>
</comment>
<proteinExistence type="predicted"/>
<dbReference type="Pfam" id="PF13472">
    <property type="entry name" value="Lipase_GDSL_2"/>
    <property type="match status" value="1"/>
</dbReference>
<feature type="domain" description="SGNH hydrolase-type esterase" evidence="1">
    <location>
        <begin position="38"/>
        <end position="159"/>
    </location>
</feature>
<reference evidence="2" key="1">
    <citation type="journal article" date="2015" name="Nature">
        <title>Complex archaea that bridge the gap between prokaryotes and eukaryotes.</title>
        <authorList>
            <person name="Spang A."/>
            <person name="Saw J.H."/>
            <person name="Jorgensen S.L."/>
            <person name="Zaremba-Niedzwiedzka K."/>
            <person name="Martijn J."/>
            <person name="Lind A.E."/>
            <person name="van Eijk R."/>
            <person name="Schleper C."/>
            <person name="Guy L."/>
            <person name="Ettema T.J."/>
        </authorList>
    </citation>
    <scope>NUCLEOTIDE SEQUENCE</scope>
</reference>
<dbReference type="Gene3D" id="3.40.50.1110">
    <property type="entry name" value="SGNH hydrolase"/>
    <property type="match status" value="1"/>
</dbReference>
<accession>A0A0F9JRN2</accession>
<dbReference type="EMBL" id="LAZR01017141">
    <property type="protein sequence ID" value="KKM01643.1"/>
    <property type="molecule type" value="Genomic_DNA"/>
</dbReference>
<evidence type="ECO:0000313" key="2">
    <source>
        <dbReference type="EMBL" id="KKM01643.1"/>
    </source>
</evidence>
<sequence length="193" mass="21148">MNRRKFLHRSALALLATPFLGCLGGQGFRFEKNQVIGCFGDSITAQKDGYVKILQSKVEGAHPEMGLKFINHGLSSETVTGLTENDHPGPRPYLFDRLDGILDADPIHIATFCYGINDGIYGKPSEELFNSFKIGVYSFLEKMRQRNIPALLLTPCPLVLETAPIMPACRVLIAMCACLASPAAATMAIRFGR</sequence>
<dbReference type="InterPro" id="IPR013830">
    <property type="entry name" value="SGNH_hydro"/>
</dbReference>
<dbReference type="InterPro" id="IPR036514">
    <property type="entry name" value="SGNH_hydro_sf"/>
</dbReference>
<dbReference type="AlphaFoldDB" id="A0A0F9JRN2"/>
<organism evidence="2">
    <name type="scientific">marine sediment metagenome</name>
    <dbReference type="NCBI Taxonomy" id="412755"/>
    <lineage>
        <taxon>unclassified sequences</taxon>
        <taxon>metagenomes</taxon>
        <taxon>ecological metagenomes</taxon>
    </lineage>
</organism>
<gene>
    <name evidence="2" type="ORF">LCGC14_1792400</name>
</gene>
<evidence type="ECO:0000259" key="1">
    <source>
        <dbReference type="Pfam" id="PF13472"/>
    </source>
</evidence>